<sequence length="272" mass="30653">MEFTVPPEFNLTPGGPPIWVSLAETGYYGFKPTVCALCNSKTHDILFLIQALNYGKSFNDQEEIGVGTEEQSATHSHPGEKAAHVDPIIPPEPSVTHVYVPPKPFPQSLQKDMNVNMLGEVYTNLTSNMLHDQLSNTLLDTGQMTTDTIYVAELDGPVVQAFKFRENLGKSYEQAKIFKGRKKTLSGSPMKKLWVLNTRLKSVQERHKPRWNGLYSVSKTNSHKMVDKKDSTNEFKCTVQVNPYLLLIYDVVKTWLTLQEQVTKSLTSCPFI</sequence>
<reference evidence="1 2" key="1">
    <citation type="submission" date="2018-10" db="EMBL/GenBank/DDBJ databases">
        <title>A high-quality apple genome assembly.</title>
        <authorList>
            <person name="Hu J."/>
        </authorList>
    </citation>
    <scope>NUCLEOTIDE SEQUENCE [LARGE SCALE GENOMIC DNA]</scope>
    <source>
        <strain evidence="2">cv. HFTH1</strain>
        <tissue evidence="1">Young leaf</tissue>
    </source>
</reference>
<dbReference type="AlphaFoldDB" id="A0A498HXU1"/>
<gene>
    <name evidence="1" type="ORF">DVH24_039339</name>
</gene>
<dbReference type="Proteomes" id="UP000290289">
    <property type="component" value="Chromosome 15"/>
</dbReference>
<accession>A0A498HXU1</accession>
<name>A0A498HXU1_MALDO</name>
<protein>
    <submittedName>
        <fullName evidence="1">Uncharacterized protein</fullName>
    </submittedName>
</protein>
<proteinExistence type="predicted"/>
<dbReference type="EMBL" id="RDQH01000341">
    <property type="protein sequence ID" value="RXH75640.1"/>
    <property type="molecule type" value="Genomic_DNA"/>
</dbReference>
<evidence type="ECO:0000313" key="1">
    <source>
        <dbReference type="EMBL" id="RXH75640.1"/>
    </source>
</evidence>
<evidence type="ECO:0000313" key="2">
    <source>
        <dbReference type="Proteomes" id="UP000290289"/>
    </source>
</evidence>
<keyword evidence="2" id="KW-1185">Reference proteome</keyword>
<organism evidence="1 2">
    <name type="scientific">Malus domestica</name>
    <name type="common">Apple</name>
    <name type="synonym">Pyrus malus</name>
    <dbReference type="NCBI Taxonomy" id="3750"/>
    <lineage>
        <taxon>Eukaryota</taxon>
        <taxon>Viridiplantae</taxon>
        <taxon>Streptophyta</taxon>
        <taxon>Embryophyta</taxon>
        <taxon>Tracheophyta</taxon>
        <taxon>Spermatophyta</taxon>
        <taxon>Magnoliopsida</taxon>
        <taxon>eudicotyledons</taxon>
        <taxon>Gunneridae</taxon>
        <taxon>Pentapetalae</taxon>
        <taxon>rosids</taxon>
        <taxon>fabids</taxon>
        <taxon>Rosales</taxon>
        <taxon>Rosaceae</taxon>
        <taxon>Amygdaloideae</taxon>
        <taxon>Maleae</taxon>
        <taxon>Malus</taxon>
    </lineage>
</organism>
<comment type="caution">
    <text evidence="1">The sequence shown here is derived from an EMBL/GenBank/DDBJ whole genome shotgun (WGS) entry which is preliminary data.</text>
</comment>